<evidence type="ECO:0000313" key="2">
    <source>
        <dbReference type="Proteomes" id="UP000436468"/>
    </source>
</evidence>
<name>A0A844T1A4_9BRAD</name>
<evidence type="ECO:0000313" key="1">
    <source>
        <dbReference type="EMBL" id="MVT71385.1"/>
    </source>
</evidence>
<protein>
    <submittedName>
        <fullName evidence="1">Uncharacterized protein</fullName>
    </submittedName>
</protein>
<proteinExistence type="predicted"/>
<comment type="caution">
    <text evidence="1">The sequence shown here is derived from an EMBL/GenBank/DDBJ whole genome shotgun (WGS) entry which is preliminary data.</text>
</comment>
<dbReference type="RefSeq" id="WP_157348922.1">
    <property type="nucleotide sequence ID" value="NZ_CP121667.1"/>
</dbReference>
<dbReference type="EMBL" id="WQNF01000077">
    <property type="protein sequence ID" value="MVT71385.1"/>
    <property type="molecule type" value="Genomic_DNA"/>
</dbReference>
<dbReference type="Proteomes" id="UP000436468">
    <property type="component" value="Unassembled WGS sequence"/>
</dbReference>
<accession>A0A844T1A4</accession>
<organism evidence="1 2">
    <name type="scientific">Bradyrhizobium pachyrhizi</name>
    <dbReference type="NCBI Taxonomy" id="280333"/>
    <lineage>
        <taxon>Bacteria</taxon>
        <taxon>Pseudomonadati</taxon>
        <taxon>Pseudomonadota</taxon>
        <taxon>Alphaproteobacteria</taxon>
        <taxon>Hyphomicrobiales</taxon>
        <taxon>Nitrobacteraceae</taxon>
        <taxon>Bradyrhizobium</taxon>
    </lineage>
</organism>
<gene>
    <name evidence="1" type="ORF">GPL21_41100</name>
</gene>
<sequence length="156" mass="16573">MTPLNIRVFVDVIALLLGNAVEGNVFMFDDGVSGGESLGTAKLASSVWPGQLVRWSLTPLDVQTMAWLSGVSFDGTAPPATGRLLPWALQWQGYVPPWSDPGSRHSYRMTLVTGGLSGRTISIAGPSLVLLPPPLGGAFRAHPSPPPVERPHNPLQ</sequence>
<reference evidence="1 2" key="1">
    <citation type="submission" date="2019-12" db="EMBL/GenBank/DDBJ databases">
        <title>Draft genome sequences Bradyrhizobium cajani AMBPC1010, Bradyrhizobium pachyrhizi AMBPC1040 and Bradyrhizobium yuanmingense ALSPC3051, three plant growth promoting strains isolated from nodules of Cajanus cajan L. in Dominican Republic.</title>
        <authorList>
            <person name="Flores-Felix J.D."/>
            <person name="Araujo J."/>
            <person name="Diaz-Alcantara C."/>
            <person name="Gonzalez-Andres F."/>
            <person name="Velazquez E."/>
        </authorList>
    </citation>
    <scope>NUCLEOTIDE SEQUENCE [LARGE SCALE GENOMIC DNA]</scope>
    <source>
        <strain evidence="1 2">1040</strain>
    </source>
</reference>
<keyword evidence="2" id="KW-1185">Reference proteome</keyword>
<dbReference type="AlphaFoldDB" id="A0A844T1A4"/>